<protein>
    <recommendedName>
        <fullName evidence="4">F-box domain-containing protein</fullName>
    </recommendedName>
</protein>
<feature type="region of interest" description="Disordered" evidence="1">
    <location>
        <begin position="81"/>
        <end position="118"/>
    </location>
</feature>
<evidence type="ECO:0000313" key="2">
    <source>
        <dbReference type="EMBL" id="TDL14066.1"/>
    </source>
</evidence>
<dbReference type="Proteomes" id="UP000294933">
    <property type="component" value="Unassembled WGS sequence"/>
</dbReference>
<sequence length="582" mass="65836">MAGPKHDLGLIRDADRAIRWERVTKLALPLALNRHVLLYLTCIIGQRHCLIASVCVIRGLQRNKAQLRPLIELGSFSFRGRTSPPDSGYPTTRTPHMGSLLSTQSLKRKAEDDVDSDRPNKRCNNHACANCGAQILLLSHEDNRHAHHVRRVIPADILLAITHRMDPCDRVRDLRSLACASRHFSRLFVQEYLEEAGFEVLGPGNVLGGAVTLSDVYTCDALSVWHRSHLFRPLRRLELRMPQNLSTATHMLRTFCDFLRSLPPNFSGITQLHLVINGPERMQLRRLLNYIHRCGVRQLTLESCPDFLVEPVYDTAKARENTSIETLEFSGIFPYYQILPWSRTMCSQPNIRTLHLTLANVPTGKWAALLVGLKIHRLVDFQVDLSISFKILIDFASMNETIQYLTVLQGDNPSRIMDLTPGLAKKTDMPYLLCLEGPATFQLAFLNHMSAPLDCMLRMVVHSDGKALDPWTLTKVLARAPRISKLTVHFPASTNGASFADMSWPRVESLLTGISSLVVYDNAGELLGIEAQNMVMTNLVKWIGLFPSLYKLELHYRGRADYMKNLTSYTRLAEENICISYY</sequence>
<keyword evidence="3" id="KW-1185">Reference proteome</keyword>
<reference evidence="2 3" key="1">
    <citation type="submission" date="2018-06" db="EMBL/GenBank/DDBJ databases">
        <title>A transcriptomic atlas of mushroom development highlights an independent origin of complex multicellularity.</title>
        <authorList>
            <consortium name="DOE Joint Genome Institute"/>
            <person name="Krizsan K."/>
            <person name="Almasi E."/>
            <person name="Merenyi Z."/>
            <person name="Sahu N."/>
            <person name="Viragh M."/>
            <person name="Koszo T."/>
            <person name="Mondo S."/>
            <person name="Kiss B."/>
            <person name="Balint B."/>
            <person name="Kues U."/>
            <person name="Barry K."/>
            <person name="Hegedus J.C."/>
            <person name="Henrissat B."/>
            <person name="Johnson J."/>
            <person name="Lipzen A."/>
            <person name="Ohm R."/>
            <person name="Nagy I."/>
            <person name="Pangilinan J."/>
            <person name="Yan J."/>
            <person name="Xiong Y."/>
            <person name="Grigoriev I.V."/>
            <person name="Hibbett D.S."/>
            <person name="Nagy L.G."/>
        </authorList>
    </citation>
    <scope>NUCLEOTIDE SEQUENCE [LARGE SCALE GENOMIC DNA]</scope>
    <source>
        <strain evidence="2 3">SZMC22713</strain>
    </source>
</reference>
<dbReference type="AlphaFoldDB" id="A0A4Y7PFT7"/>
<dbReference type="EMBL" id="ML170398">
    <property type="protein sequence ID" value="TDL14066.1"/>
    <property type="molecule type" value="Genomic_DNA"/>
</dbReference>
<feature type="compositionally biased region" description="Polar residues" evidence="1">
    <location>
        <begin position="89"/>
        <end position="105"/>
    </location>
</feature>
<evidence type="ECO:0000313" key="3">
    <source>
        <dbReference type="Proteomes" id="UP000294933"/>
    </source>
</evidence>
<evidence type="ECO:0008006" key="4">
    <source>
        <dbReference type="Google" id="ProtNLM"/>
    </source>
</evidence>
<organism evidence="2 3">
    <name type="scientific">Rickenella mellea</name>
    <dbReference type="NCBI Taxonomy" id="50990"/>
    <lineage>
        <taxon>Eukaryota</taxon>
        <taxon>Fungi</taxon>
        <taxon>Dikarya</taxon>
        <taxon>Basidiomycota</taxon>
        <taxon>Agaricomycotina</taxon>
        <taxon>Agaricomycetes</taxon>
        <taxon>Hymenochaetales</taxon>
        <taxon>Rickenellaceae</taxon>
        <taxon>Rickenella</taxon>
    </lineage>
</organism>
<proteinExistence type="predicted"/>
<evidence type="ECO:0000256" key="1">
    <source>
        <dbReference type="SAM" id="MobiDB-lite"/>
    </source>
</evidence>
<gene>
    <name evidence="2" type="ORF">BD410DRAFT_810030</name>
</gene>
<feature type="compositionally biased region" description="Basic and acidic residues" evidence="1">
    <location>
        <begin position="108"/>
        <end position="118"/>
    </location>
</feature>
<accession>A0A4Y7PFT7</accession>
<name>A0A4Y7PFT7_9AGAM</name>
<dbReference type="VEuPathDB" id="FungiDB:BD410DRAFT_810030"/>